<sequence length="211" mass="23085">MDGPGAAAHDCANYEAHQRHLGPTGEASPPSPFSKDFQSLCRNFDLATVVQAAAYYELPELPQAIFYAMLLKAADKLGVLHGPRLRSLEVALTELHWGAFEFVDLRSTLRPPRPLPGDFEVLCPHFSLAEAEATVVDSGLPEIVLATFYAMLLNDMLELSDVHEYTAEKRRVIGFRSLDAHYGPSDPRSATLSSAGQCGGSQRPRGEFWVG</sequence>
<evidence type="ECO:0000313" key="2">
    <source>
        <dbReference type="EMBL" id="KAJ8420374.1"/>
    </source>
</evidence>
<comment type="caution">
    <text evidence="2">The sequence shown here is derived from an EMBL/GenBank/DDBJ whole genome shotgun (WGS) entry which is preliminary data.</text>
</comment>
<evidence type="ECO:0000313" key="3">
    <source>
        <dbReference type="Proteomes" id="UP001153076"/>
    </source>
</evidence>
<keyword evidence="3" id="KW-1185">Reference proteome</keyword>
<dbReference type="AlphaFoldDB" id="A0A9Q1GJ23"/>
<dbReference type="EMBL" id="JAKOGI010003496">
    <property type="protein sequence ID" value="KAJ8420374.1"/>
    <property type="molecule type" value="Genomic_DNA"/>
</dbReference>
<name>A0A9Q1GJ23_9CARY</name>
<gene>
    <name evidence="2" type="ORF">Cgig2_026993</name>
</gene>
<dbReference type="Proteomes" id="UP001153076">
    <property type="component" value="Unassembled WGS sequence"/>
</dbReference>
<proteinExistence type="predicted"/>
<accession>A0A9Q1GJ23</accession>
<feature type="region of interest" description="Disordered" evidence="1">
    <location>
        <begin position="184"/>
        <end position="211"/>
    </location>
</feature>
<reference evidence="2" key="1">
    <citation type="submission" date="2022-04" db="EMBL/GenBank/DDBJ databases">
        <title>Carnegiea gigantea Genome sequencing and assembly v2.</title>
        <authorList>
            <person name="Copetti D."/>
            <person name="Sanderson M.J."/>
            <person name="Burquez A."/>
            <person name="Wojciechowski M.F."/>
        </authorList>
    </citation>
    <scope>NUCLEOTIDE SEQUENCE</scope>
    <source>
        <strain evidence="2">SGP5-SGP5p</strain>
        <tissue evidence="2">Aerial part</tissue>
    </source>
</reference>
<evidence type="ECO:0000256" key="1">
    <source>
        <dbReference type="SAM" id="MobiDB-lite"/>
    </source>
</evidence>
<protein>
    <submittedName>
        <fullName evidence="2">Uncharacterized protein</fullName>
    </submittedName>
</protein>
<organism evidence="2 3">
    <name type="scientific">Carnegiea gigantea</name>
    <dbReference type="NCBI Taxonomy" id="171969"/>
    <lineage>
        <taxon>Eukaryota</taxon>
        <taxon>Viridiplantae</taxon>
        <taxon>Streptophyta</taxon>
        <taxon>Embryophyta</taxon>
        <taxon>Tracheophyta</taxon>
        <taxon>Spermatophyta</taxon>
        <taxon>Magnoliopsida</taxon>
        <taxon>eudicotyledons</taxon>
        <taxon>Gunneridae</taxon>
        <taxon>Pentapetalae</taxon>
        <taxon>Caryophyllales</taxon>
        <taxon>Cactineae</taxon>
        <taxon>Cactaceae</taxon>
        <taxon>Cactoideae</taxon>
        <taxon>Echinocereeae</taxon>
        <taxon>Carnegiea</taxon>
    </lineage>
</organism>